<name>A7T141_NEMVE</name>
<dbReference type="InParanoid" id="A7T141"/>
<dbReference type="PROSITE" id="PS51257">
    <property type="entry name" value="PROKAR_LIPOPROTEIN"/>
    <property type="match status" value="1"/>
</dbReference>
<evidence type="ECO:0000256" key="1">
    <source>
        <dbReference type="SAM" id="Phobius"/>
    </source>
</evidence>
<dbReference type="InterPro" id="IPR038359">
    <property type="entry name" value="Connexin_N_sf"/>
</dbReference>
<evidence type="ECO:0000313" key="2">
    <source>
        <dbReference type="EMBL" id="EDO30317.1"/>
    </source>
</evidence>
<keyword evidence="1" id="KW-0472">Membrane</keyword>
<dbReference type="Proteomes" id="UP000001593">
    <property type="component" value="Unassembled WGS sequence"/>
</dbReference>
<dbReference type="EMBL" id="DS470074">
    <property type="protein sequence ID" value="EDO30317.1"/>
    <property type="molecule type" value="Genomic_DNA"/>
</dbReference>
<feature type="transmembrane region" description="Helical" evidence="1">
    <location>
        <begin position="6"/>
        <end position="27"/>
    </location>
</feature>
<protein>
    <submittedName>
        <fullName evidence="2">Uncharacterized protein</fullName>
    </submittedName>
</protein>
<evidence type="ECO:0000313" key="3">
    <source>
        <dbReference type="Proteomes" id="UP000001593"/>
    </source>
</evidence>
<keyword evidence="1" id="KW-0812">Transmembrane</keyword>
<proteinExistence type="predicted"/>
<accession>A7T141</accession>
<sequence>MKIIPIFVFVLINFFVILLVFVIYSCFTKRRVERIKNHETNDAERQPLQPTQPEKKTKLVWSYIGQLTARILLGIIFMVSQTGYFYPHGFPSNFECRSIKRQRNSTAVVIANITYDCYNQAASKKKHWVMGLLVVNGVFAFVAFVEFLWVLYTVKRRRACFNDLQFYQNFLGGSNKQQLKLSNIISKMKTNFLEHTKRLADLRTPFRSNPGEGRQPHDLETDKIYVNVTIHKNRATMDFPHERSEQLKVYPPKRDIARLYRTLDIARLYRTLQFASYISHARHCTLISHGRHCTLISHARHCTLDIARLYRTLLSHARHCTLISYATYRTLDIARLYRTLDIARFYRTLDIARSYLRPRPHGRLRYQATDAGLLFNETKCKAQRFTRKKKPVVTNYTTKTKVFEEVETERDLGTLHAYIARYISHATYGTLDIARLYRTLDIARLYRTLQFASYISHARHCTLISHGRHCTLISHARHCTLLSHARHCTLISYATYHTLDIARLYRTLDIARLSHTLHAYIARYISHATYRTLDIARLYRTLDIARLYRTLQFASYISHARHCTLISHARHCTLISHARHCTLISHARHCTLISHATYHTLDIARLYRTLDIARFYRTLDIARLYRTLHIAR</sequence>
<dbReference type="AlphaFoldDB" id="A7T141"/>
<reference evidence="2 3" key="1">
    <citation type="journal article" date="2007" name="Science">
        <title>Sea anemone genome reveals ancestral eumetazoan gene repertoire and genomic organization.</title>
        <authorList>
            <person name="Putnam N.H."/>
            <person name="Srivastava M."/>
            <person name="Hellsten U."/>
            <person name="Dirks B."/>
            <person name="Chapman J."/>
            <person name="Salamov A."/>
            <person name="Terry A."/>
            <person name="Shapiro H."/>
            <person name="Lindquist E."/>
            <person name="Kapitonov V.V."/>
            <person name="Jurka J."/>
            <person name="Genikhovich G."/>
            <person name="Grigoriev I.V."/>
            <person name="Lucas S.M."/>
            <person name="Steele R.E."/>
            <person name="Finnerty J.R."/>
            <person name="Technau U."/>
            <person name="Martindale M.Q."/>
            <person name="Rokhsar D.S."/>
        </authorList>
    </citation>
    <scope>NUCLEOTIDE SEQUENCE [LARGE SCALE GENOMIC DNA]</scope>
    <source>
        <strain evidence="3">CH2 X CH6</strain>
    </source>
</reference>
<dbReference type="Gene3D" id="1.20.1440.80">
    <property type="entry name" value="Gap junction channel protein cysteine-rich domain"/>
    <property type="match status" value="1"/>
</dbReference>
<organism evidence="2 3">
    <name type="scientific">Nematostella vectensis</name>
    <name type="common">Starlet sea anemone</name>
    <dbReference type="NCBI Taxonomy" id="45351"/>
    <lineage>
        <taxon>Eukaryota</taxon>
        <taxon>Metazoa</taxon>
        <taxon>Cnidaria</taxon>
        <taxon>Anthozoa</taxon>
        <taxon>Hexacorallia</taxon>
        <taxon>Actiniaria</taxon>
        <taxon>Edwardsiidae</taxon>
        <taxon>Nematostella</taxon>
    </lineage>
</organism>
<keyword evidence="3" id="KW-1185">Reference proteome</keyword>
<gene>
    <name evidence="2" type="ORF">NEMVEDRAFT_v1g220731</name>
</gene>
<keyword evidence="1" id="KW-1133">Transmembrane helix</keyword>
<feature type="transmembrane region" description="Helical" evidence="1">
    <location>
        <begin position="128"/>
        <end position="152"/>
    </location>
</feature>
<feature type="transmembrane region" description="Helical" evidence="1">
    <location>
        <begin position="59"/>
        <end position="79"/>
    </location>
</feature>
<dbReference type="HOGENOM" id="CLU_433003_0_0_1"/>